<dbReference type="InterPro" id="IPR025591">
    <property type="entry name" value="RloB"/>
</dbReference>
<gene>
    <name evidence="1" type="ORF">MNBD_GAMMA04-1427</name>
</gene>
<organism evidence="1">
    <name type="scientific">hydrothermal vent metagenome</name>
    <dbReference type="NCBI Taxonomy" id="652676"/>
    <lineage>
        <taxon>unclassified sequences</taxon>
        <taxon>metagenomes</taxon>
        <taxon>ecological metagenomes</taxon>
    </lineage>
</organism>
<dbReference type="AlphaFoldDB" id="A0A3B0X1P6"/>
<dbReference type="Pfam" id="PF13707">
    <property type="entry name" value="RloB"/>
    <property type="match status" value="1"/>
</dbReference>
<name>A0A3B0X1P6_9ZZZZ</name>
<proteinExistence type="predicted"/>
<reference evidence="1" key="1">
    <citation type="submission" date="2018-06" db="EMBL/GenBank/DDBJ databases">
        <authorList>
            <person name="Zhirakovskaya E."/>
        </authorList>
    </citation>
    <scope>NUCLEOTIDE SEQUENCE</scope>
</reference>
<evidence type="ECO:0000313" key="1">
    <source>
        <dbReference type="EMBL" id="VAW49744.1"/>
    </source>
</evidence>
<evidence type="ECO:0008006" key="2">
    <source>
        <dbReference type="Google" id="ProtNLM"/>
    </source>
</evidence>
<protein>
    <recommendedName>
        <fullName evidence="2">CRISPR-associated protein</fullName>
    </recommendedName>
</protein>
<accession>A0A3B0X1P6</accession>
<dbReference type="EMBL" id="UOFB01000376">
    <property type="protein sequence ID" value="VAW49744.1"/>
    <property type="molecule type" value="Genomic_DNA"/>
</dbReference>
<sequence length="207" mass="23808">MGTDNLFHKRKAKASESLERRKARRASYDKVLIVCEGEKTEPNYFNELINFYKLNTANVEIDGTCGSSPKSVFERALELYQKEECRGDAFDKVYCVFDKDSHDTYDETLIKISAQKPEGVFHLAISVPCFEYWLLLHFQYTTKPYHATGSSSIGNEVLKDLKSVFPEYEKGSEDTFEKLSDQLEFAKNNAQRSLKHALVHKPHYIDG</sequence>